<keyword evidence="1" id="KW-0614">Plasmid</keyword>
<organism evidence="1">
    <name type="scientific">uncultured prokaryote</name>
    <dbReference type="NCBI Taxonomy" id="198431"/>
    <lineage>
        <taxon>unclassified sequences</taxon>
        <taxon>environmental samples</taxon>
    </lineage>
</organism>
<protein>
    <recommendedName>
        <fullName evidence="2">GOLD domain-containing protein</fullName>
    </recommendedName>
</protein>
<evidence type="ECO:0008006" key="2">
    <source>
        <dbReference type="Google" id="ProtNLM"/>
    </source>
</evidence>
<reference evidence="1" key="2">
    <citation type="submission" date="2015-07" db="EMBL/GenBank/DDBJ databases">
        <title>Plasmids, circular viruses and viroids from rat gut.</title>
        <authorList>
            <person name="Jorgensen T.J."/>
            <person name="Hansen M.A."/>
            <person name="Xu Z."/>
            <person name="Tabak M.A."/>
            <person name="Sorensen S.J."/>
            <person name="Hansen L.H."/>
        </authorList>
    </citation>
    <scope>NUCLEOTIDE SEQUENCE</scope>
    <source>
        <plasmid evidence="1">pRGRH0268</plasmid>
    </source>
</reference>
<accession>A0A0H5PZA4</accession>
<evidence type="ECO:0000313" key="1">
    <source>
        <dbReference type="EMBL" id="CRY94509.1"/>
    </source>
</evidence>
<geneLocation type="plasmid" evidence="1">
    <name>pRGRH0268</name>
</geneLocation>
<name>A0A0H5PZA4_9ZZZZ</name>
<dbReference type="Gene3D" id="2.60.120.380">
    <property type="match status" value="1"/>
</dbReference>
<sequence length="139" mass="15069">MWVKKTICMVLVCALTIGLIVIPASATEEKAISLENYTDLVMPFATESFNLSIPSKSKARADSSFPLAAGETVTIKASYSPFSASVDFGLIAPDGKYYCFNVTDGSVNRTIQVNESGEYTLQIRNNSSTEIEVSGFVNY</sequence>
<dbReference type="AlphaFoldDB" id="A0A0H5PZA4"/>
<reference evidence="1" key="1">
    <citation type="submission" date="2015-06" db="EMBL/GenBank/DDBJ databases">
        <authorList>
            <person name="Joergensen T."/>
        </authorList>
    </citation>
    <scope>NUCLEOTIDE SEQUENCE</scope>
    <source>
        <plasmid evidence="1">pRGRH0268</plasmid>
    </source>
</reference>
<proteinExistence type="predicted"/>
<dbReference type="EMBL" id="LN852940">
    <property type="protein sequence ID" value="CRY94509.1"/>
    <property type="molecule type" value="Genomic_DNA"/>
</dbReference>